<dbReference type="AlphaFoldDB" id="A0AAE0GH46"/>
<reference evidence="5 6" key="1">
    <citation type="journal article" date="2015" name="Genome Biol. Evol.">
        <title>Comparative Genomics of a Bacterivorous Green Alga Reveals Evolutionary Causalities and Consequences of Phago-Mixotrophic Mode of Nutrition.</title>
        <authorList>
            <person name="Burns J.A."/>
            <person name="Paasch A."/>
            <person name="Narechania A."/>
            <person name="Kim E."/>
        </authorList>
    </citation>
    <scope>NUCLEOTIDE SEQUENCE [LARGE SCALE GENOMIC DNA]</scope>
    <source>
        <strain evidence="5 6">PLY_AMNH</strain>
    </source>
</reference>
<evidence type="ECO:0000259" key="4">
    <source>
        <dbReference type="PROSITE" id="PS50305"/>
    </source>
</evidence>
<name>A0AAE0GH46_9CHLO</name>
<feature type="non-terminal residue" evidence="5">
    <location>
        <position position="1"/>
    </location>
</feature>
<dbReference type="PANTHER" id="PTHR11085">
    <property type="entry name" value="NAD-DEPENDENT PROTEIN DEACYLASE SIRTUIN-5, MITOCHONDRIAL-RELATED"/>
    <property type="match status" value="1"/>
</dbReference>
<evidence type="ECO:0000256" key="1">
    <source>
        <dbReference type="ARBA" id="ARBA00022679"/>
    </source>
</evidence>
<keyword evidence="6" id="KW-1185">Reference proteome</keyword>
<dbReference type="Gene3D" id="3.40.50.1220">
    <property type="entry name" value="TPP-binding domain"/>
    <property type="match status" value="1"/>
</dbReference>
<dbReference type="InterPro" id="IPR003000">
    <property type="entry name" value="Sirtuin"/>
</dbReference>
<evidence type="ECO:0000256" key="3">
    <source>
        <dbReference type="PROSITE-ProRule" id="PRU00236"/>
    </source>
</evidence>
<dbReference type="GO" id="GO:0070403">
    <property type="term" value="F:NAD+ binding"/>
    <property type="evidence" value="ECO:0007669"/>
    <property type="project" value="InterPro"/>
</dbReference>
<evidence type="ECO:0000256" key="2">
    <source>
        <dbReference type="ARBA" id="ARBA00023027"/>
    </source>
</evidence>
<dbReference type="EMBL" id="LGRX02005826">
    <property type="protein sequence ID" value="KAK3277860.1"/>
    <property type="molecule type" value="Genomic_DNA"/>
</dbReference>
<evidence type="ECO:0000313" key="5">
    <source>
        <dbReference type="EMBL" id="KAK3277860.1"/>
    </source>
</evidence>
<dbReference type="Proteomes" id="UP001190700">
    <property type="component" value="Unassembled WGS sequence"/>
</dbReference>
<sequence>KCNSRLMKPDVVFFGDNLPPSRTQECLGRVQGSDALLVVGSSLMVFSAFRLARAATENSIPLAILNIGETRADQLARLKVEGIAGQILSELVEGGHLP</sequence>
<dbReference type="GO" id="GO:0017136">
    <property type="term" value="F:histone deacetylase activity, NAD-dependent"/>
    <property type="evidence" value="ECO:0007669"/>
    <property type="project" value="TreeGrafter"/>
</dbReference>
<dbReference type="InterPro" id="IPR026590">
    <property type="entry name" value="Ssirtuin_cat_dom"/>
</dbReference>
<dbReference type="Gene3D" id="3.30.1600.10">
    <property type="entry name" value="SIR2/SIRT2 'Small Domain"/>
    <property type="match status" value="1"/>
</dbReference>
<organism evidence="5 6">
    <name type="scientific">Cymbomonas tetramitiformis</name>
    <dbReference type="NCBI Taxonomy" id="36881"/>
    <lineage>
        <taxon>Eukaryota</taxon>
        <taxon>Viridiplantae</taxon>
        <taxon>Chlorophyta</taxon>
        <taxon>Pyramimonadophyceae</taxon>
        <taxon>Pyramimonadales</taxon>
        <taxon>Pyramimonadaceae</taxon>
        <taxon>Cymbomonas</taxon>
    </lineage>
</organism>
<dbReference type="InterPro" id="IPR026591">
    <property type="entry name" value="Sirtuin_cat_small_dom_sf"/>
</dbReference>
<feature type="domain" description="Deacetylase sirtuin-type" evidence="4">
    <location>
        <begin position="1"/>
        <end position="98"/>
    </location>
</feature>
<evidence type="ECO:0000313" key="6">
    <source>
        <dbReference type="Proteomes" id="UP001190700"/>
    </source>
</evidence>
<proteinExistence type="predicted"/>
<protein>
    <submittedName>
        <fullName evidence="5">NAD-dependent protein deacetylase srt2</fullName>
    </submittedName>
</protein>
<dbReference type="SUPFAM" id="SSF52467">
    <property type="entry name" value="DHS-like NAD/FAD-binding domain"/>
    <property type="match status" value="1"/>
</dbReference>
<comment type="caution">
    <text evidence="3">Lacks conserved residue(s) required for the propagation of feature annotation.</text>
</comment>
<dbReference type="PROSITE" id="PS50305">
    <property type="entry name" value="SIRTUIN"/>
    <property type="match status" value="1"/>
</dbReference>
<keyword evidence="2" id="KW-0520">NAD</keyword>
<comment type="caution">
    <text evidence="5">The sequence shown here is derived from an EMBL/GenBank/DDBJ whole genome shotgun (WGS) entry which is preliminary data.</text>
</comment>
<dbReference type="InterPro" id="IPR050134">
    <property type="entry name" value="NAD-dep_sirtuin_deacylases"/>
</dbReference>
<gene>
    <name evidence="5" type="ORF">CYMTET_14160</name>
</gene>
<dbReference type="PANTHER" id="PTHR11085:SF10">
    <property type="entry name" value="NAD-DEPENDENT PROTEIN DEACYLASE SIRTUIN-5, MITOCHONDRIAL-RELATED"/>
    <property type="match status" value="1"/>
</dbReference>
<dbReference type="Pfam" id="PF02146">
    <property type="entry name" value="SIR2"/>
    <property type="match status" value="1"/>
</dbReference>
<dbReference type="InterPro" id="IPR029035">
    <property type="entry name" value="DHS-like_NAD/FAD-binding_dom"/>
</dbReference>
<accession>A0AAE0GH46</accession>
<keyword evidence="1" id="KW-0808">Transferase</keyword>